<dbReference type="PANTHER" id="PTHR20898">
    <property type="entry name" value="DAEDALUS ON 3-RELATED-RELATED"/>
    <property type="match status" value="1"/>
</dbReference>
<dbReference type="KEGG" id="dhe:111594432"/>
<dbReference type="PANTHER" id="PTHR20898:SF0">
    <property type="entry name" value="DAEDALUS ON 3-RELATED"/>
    <property type="match status" value="1"/>
</dbReference>
<evidence type="ECO:0000313" key="1">
    <source>
        <dbReference type="Proteomes" id="UP000504633"/>
    </source>
</evidence>
<name>A0A6J1LJH3_DROHY</name>
<evidence type="ECO:0000313" key="2">
    <source>
        <dbReference type="RefSeq" id="XP_023163488.1"/>
    </source>
</evidence>
<dbReference type="GeneID" id="111594432"/>
<dbReference type="OMA" id="KNPMMKY"/>
<dbReference type="RefSeq" id="XP_023163488.1">
    <property type="nucleotide sequence ID" value="XM_023307720.2"/>
</dbReference>
<reference evidence="2" key="1">
    <citation type="submission" date="2025-08" db="UniProtKB">
        <authorList>
            <consortium name="RefSeq"/>
        </authorList>
    </citation>
    <scope>IDENTIFICATION</scope>
    <source>
        <strain evidence="2">15085-1641.00</strain>
        <tissue evidence="2">Whole body</tissue>
    </source>
</reference>
<dbReference type="InterPro" id="IPR010512">
    <property type="entry name" value="DUF1091"/>
</dbReference>
<keyword evidence="1" id="KW-1185">Reference proteome</keyword>
<dbReference type="Pfam" id="PF06477">
    <property type="entry name" value="DUF1091"/>
    <property type="match status" value="1"/>
</dbReference>
<dbReference type="AlphaFoldDB" id="A0A6J1LJH3"/>
<gene>
    <name evidence="2" type="primary">LOC111594432</name>
</gene>
<proteinExistence type="predicted"/>
<accession>A0A6J1LJH3</accession>
<dbReference type="Proteomes" id="UP000504633">
    <property type="component" value="Unplaced"/>
</dbReference>
<dbReference type="OrthoDB" id="7931313at2759"/>
<organism evidence="1 2">
    <name type="scientific">Drosophila hydei</name>
    <name type="common">Fruit fly</name>
    <dbReference type="NCBI Taxonomy" id="7224"/>
    <lineage>
        <taxon>Eukaryota</taxon>
        <taxon>Metazoa</taxon>
        <taxon>Ecdysozoa</taxon>
        <taxon>Arthropoda</taxon>
        <taxon>Hexapoda</taxon>
        <taxon>Insecta</taxon>
        <taxon>Pterygota</taxon>
        <taxon>Neoptera</taxon>
        <taxon>Endopterygota</taxon>
        <taxon>Diptera</taxon>
        <taxon>Brachycera</taxon>
        <taxon>Muscomorpha</taxon>
        <taxon>Ephydroidea</taxon>
        <taxon>Drosophilidae</taxon>
        <taxon>Drosophila</taxon>
    </lineage>
</organism>
<sequence>MQNVSNSSEEEEEEPQPKVSLFFERVRIHGDHHFMKTYAYIHEDRKFFDVFIKLDRKLGSNYLIMNINMRAKFAGSNDFMKLFELRHMDFCAFANNPSFRQFFMSTTHISKVLECPIQEGNYSIENIGVMNIVSAGSLSKGTYKFFTEIVEVTGDIPKIFAMQVTTLII</sequence>
<protein>
    <submittedName>
        <fullName evidence="2">Uncharacterized protein LOC111594432</fullName>
    </submittedName>
</protein>